<keyword evidence="2" id="KW-1185">Reference proteome</keyword>
<dbReference type="InterPro" id="IPR036866">
    <property type="entry name" value="RibonucZ/Hydroxyglut_hydro"/>
</dbReference>
<dbReference type="EMBL" id="VOQR01000002">
    <property type="protein sequence ID" value="TXC67989.1"/>
    <property type="molecule type" value="Genomic_DNA"/>
</dbReference>
<dbReference type="Gene3D" id="3.60.15.10">
    <property type="entry name" value="Ribonuclease Z/Hydroxyacylglutathione hydrolase-like"/>
    <property type="match status" value="1"/>
</dbReference>
<accession>A0A5C6U5A3</accession>
<reference evidence="1 2" key="1">
    <citation type="journal article" date="2013" name="Antonie Van Leeuwenhoek">
        <title>Sphingomonas ginsenosidivorax sp. nov., with the ability to transform ginsenosides.</title>
        <authorList>
            <person name="Jin X.F."/>
            <person name="Kim J.K."/>
            <person name="Liu Q.M."/>
            <person name="Kang M.S."/>
            <person name="He D."/>
            <person name="Jin F.X."/>
            <person name="Kim S.C."/>
            <person name="Im W.T."/>
        </authorList>
    </citation>
    <scope>NUCLEOTIDE SEQUENCE [LARGE SCALE GENOMIC DNA]</scope>
    <source>
        <strain evidence="1 2">KHI67</strain>
    </source>
</reference>
<comment type="caution">
    <text evidence="1">The sequence shown here is derived from an EMBL/GenBank/DDBJ whole genome shotgun (WGS) entry which is preliminary data.</text>
</comment>
<name>A0A5C6U5A3_9SPHN</name>
<evidence type="ECO:0000313" key="2">
    <source>
        <dbReference type="Proteomes" id="UP000321250"/>
    </source>
</evidence>
<dbReference type="AlphaFoldDB" id="A0A5C6U5A3"/>
<organism evidence="1 2">
    <name type="scientific">Sphingomonas ginsenosidivorax</name>
    <dbReference type="NCBI Taxonomy" id="862135"/>
    <lineage>
        <taxon>Bacteria</taxon>
        <taxon>Pseudomonadati</taxon>
        <taxon>Pseudomonadota</taxon>
        <taxon>Alphaproteobacteria</taxon>
        <taxon>Sphingomonadales</taxon>
        <taxon>Sphingomonadaceae</taxon>
        <taxon>Sphingomonas</taxon>
    </lineage>
</organism>
<dbReference type="OrthoDB" id="9805728at2"/>
<sequence>MLRLGDQTVYLAGDTGFGNGLHFPRAAIASGEIDVAMLSIGAYVLRWFMKEQHMNPEEAFWH</sequence>
<proteinExistence type="predicted"/>
<dbReference type="RefSeq" id="WP_147084380.1">
    <property type="nucleotide sequence ID" value="NZ_VOQR01000002.1"/>
</dbReference>
<protein>
    <submittedName>
        <fullName evidence="1">Uncharacterized protein</fullName>
    </submittedName>
</protein>
<dbReference type="SUPFAM" id="SSF56281">
    <property type="entry name" value="Metallo-hydrolase/oxidoreductase"/>
    <property type="match status" value="1"/>
</dbReference>
<gene>
    <name evidence="1" type="ORF">FSB78_18590</name>
</gene>
<dbReference type="Proteomes" id="UP000321250">
    <property type="component" value="Unassembled WGS sequence"/>
</dbReference>
<evidence type="ECO:0000313" key="1">
    <source>
        <dbReference type="EMBL" id="TXC67989.1"/>
    </source>
</evidence>